<evidence type="ECO:0000256" key="3">
    <source>
        <dbReference type="ARBA" id="ARBA00023004"/>
    </source>
</evidence>
<evidence type="ECO:0000256" key="2">
    <source>
        <dbReference type="ARBA" id="ARBA00022801"/>
    </source>
</evidence>
<dbReference type="EMBL" id="CP036269">
    <property type="protein sequence ID" value="QDT45147.1"/>
    <property type="molecule type" value="Genomic_DNA"/>
</dbReference>
<evidence type="ECO:0000259" key="6">
    <source>
        <dbReference type="Pfam" id="PF19976"/>
    </source>
</evidence>
<sequence length="442" mass="51018">MVNFLHLSDIHFREYSNDNFDTDGDLRNEIELDAKRFAETHFVPDAILVSGDIAFSGQEDEYSIAKDWLSNLASLVKCEETSVWCVPGNHDVDQSVIKKSKVLESTQAEVRNVANTQSNELDSYLRSLITDELATEFLFKPIEQYNKFAATFGCEILPEKQVWQEKFILDDGSELRLNGLMSTLCSNHLDNEKGFIVVGEYQIPEREDGVVDVIMCHHPHDWIRSSTGFFNKANSRAHLQLFGHKHIQSMDRMNDSLHLVAGAVHPDKRESNWVPRYNWISISIEVDSSRKLKIRVYPRIWSEDKTQFQTDHNRCEGREFLDYVFELPMWERQLSENIVVDVSGNQANDENGMSTSIDHVPEGKAMDPARTLAYRFFGLSHTQRIEIAIRLKLLNDTDEGIEDHELYNRIFDRAKTGDVLSQLWDAIEHEYSDGKHDQNPFD</sequence>
<evidence type="ECO:0000313" key="8">
    <source>
        <dbReference type="Proteomes" id="UP000317171"/>
    </source>
</evidence>
<dbReference type="RefSeq" id="WP_145221286.1">
    <property type="nucleotide sequence ID" value="NZ_CP036269.1"/>
</dbReference>
<dbReference type="GO" id="GO:0046872">
    <property type="term" value="F:metal ion binding"/>
    <property type="evidence" value="ECO:0007669"/>
    <property type="project" value="UniProtKB-KW"/>
</dbReference>
<dbReference type="Pfam" id="PF00149">
    <property type="entry name" value="Metallophos"/>
    <property type="match status" value="1"/>
</dbReference>
<dbReference type="Proteomes" id="UP000317171">
    <property type="component" value="Chromosome"/>
</dbReference>
<dbReference type="PANTHER" id="PTHR42988:SF2">
    <property type="entry name" value="CYCLIC NUCLEOTIDE PHOSPHODIESTERASE CBUA0032-RELATED"/>
    <property type="match status" value="1"/>
</dbReference>
<evidence type="ECO:0000259" key="5">
    <source>
        <dbReference type="Pfam" id="PF00149"/>
    </source>
</evidence>
<keyword evidence="8" id="KW-1185">Reference proteome</keyword>
<dbReference type="GO" id="GO:0016787">
    <property type="term" value="F:hydrolase activity"/>
    <property type="evidence" value="ECO:0007669"/>
    <property type="project" value="UniProtKB-KW"/>
</dbReference>
<proteinExistence type="inferred from homology"/>
<dbReference type="InterPro" id="IPR045533">
    <property type="entry name" value="GAAD"/>
</dbReference>
<evidence type="ECO:0000313" key="7">
    <source>
        <dbReference type="EMBL" id="QDT45147.1"/>
    </source>
</evidence>
<dbReference type="SUPFAM" id="SSF56300">
    <property type="entry name" value="Metallo-dependent phosphatases"/>
    <property type="match status" value="1"/>
</dbReference>
<keyword evidence="1" id="KW-0479">Metal-binding</keyword>
<dbReference type="PANTHER" id="PTHR42988">
    <property type="entry name" value="PHOSPHOHYDROLASE"/>
    <property type="match status" value="1"/>
</dbReference>
<feature type="domain" description="Calcineurin-like phosphoesterase" evidence="5">
    <location>
        <begin position="3"/>
        <end position="247"/>
    </location>
</feature>
<protein>
    <submittedName>
        <fullName evidence="7">Calcineurin-like phosphoesterase superfamily domain protein</fullName>
    </submittedName>
</protein>
<organism evidence="7 8">
    <name type="scientific">Gimesia alba</name>
    <dbReference type="NCBI Taxonomy" id="2527973"/>
    <lineage>
        <taxon>Bacteria</taxon>
        <taxon>Pseudomonadati</taxon>
        <taxon>Planctomycetota</taxon>
        <taxon>Planctomycetia</taxon>
        <taxon>Planctomycetales</taxon>
        <taxon>Planctomycetaceae</taxon>
        <taxon>Gimesia</taxon>
    </lineage>
</organism>
<keyword evidence="2" id="KW-0378">Hydrolase</keyword>
<keyword evidence="3" id="KW-0408">Iron</keyword>
<dbReference type="Pfam" id="PF19976">
    <property type="entry name" value="GAAD"/>
    <property type="match status" value="1"/>
</dbReference>
<dbReference type="KEGG" id="gaz:Pan241w_52660"/>
<name>A0A517RMN4_9PLAN</name>
<evidence type="ECO:0000256" key="4">
    <source>
        <dbReference type="ARBA" id="ARBA00025742"/>
    </source>
</evidence>
<dbReference type="InterPro" id="IPR004843">
    <property type="entry name" value="Calcineurin-like_PHP"/>
</dbReference>
<dbReference type="InterPro" id="IPR050884">
    <property type="entry name" value="CNP_phosphodiesterase-III"/>
</dbReference>
<feature type="domain" description="GTPase-associated adaptor" evidence="6">
    <location>
        <begin position="370"/>
        <end position="428"/>
    </location>
</feature>
<reference evidence="7 8" key="1">
    <citation type="submission" date="2019-02" db="EMBL/GenBank/DDBJ databases">
        <title>Deep-cultivation of Planctomycetes and their phenomic and genomic characterization uncovers novel biology.</title>
        <authorList>
            <person name="Wiegand S."/>
            <person name="Jogler M."/>
            <person name="Boedeker C."/>
            <person name="Pinto D."/>
            <person name="Vollmers J."/>
            <person name="Rivas-Marin E."/>
            <person name="Kohn T."/>
            <person name="Peeters S.H."/>
            <person name="Heuer A."/>
            <person name="Rast P."/>
            <person name="Oberbeckmann S."/>
            <person name="Bunk B."/>
            <person name="Jeske O."/>
            <person name="Meyerdierks A."/>
            <person name="Storesund J.E."/>
            <person name="Kallscheuer N."/>
            <person name="Luecker S."/>
            <person name="Lage O.M."/>
            <person name="Pohl T."/>
            <person name="Merkel B.J."/>
            <person name="Hornburger P."/>
            <person name="Mueller R.-W."/>
            <person name="Bruemmer F."/>
            <person name="Labrenz M."/>
            <person name="Spormann A.M."/>
            <person name="Op den Camp H."/>
            <person name="Overmann J."/>
            <person name="Amann R."/>
            <person name="Jetten M.S.M."/>
            <person name="Mascher T."/>
            <person name="Medema M.H."/>
            <person name="Devos D.P."/>
            <person name="Kaster A.-K."/>
            <person name="Ovreas L."/>
            <person name="Rohde M."/>
            <person name="Galperin M.Y."/>
            <person name="Jogler C."/>
        </authorList>
    </citation>
    <scope>NUCLEOTIDE SEQUENCE [LARGE SCALE GENOMIC DNA]</scope>
    <source>
        <strain evidence="7 8">Pan241w</strain>
    </source>
</reference>
<accession>A0A517RMN4</accession>
<comment type="similarity">
    <text evidence="4">Belongs to the cyclic nucleotide phosphodiesterase class-III family.</text>
</comment>
<dbReference type="OrthoDB" id="9811542at2"/>
<dbReference type="Gene3D" id="3.60.21.10">
    <property type="match status" value="1"/>
</dbReference>
<gene>
    <name evidence="7" type="ORF">Pan241w_52660</name>
</gene>
<evidence type="ECO:0000256" key="1">
    <source>
        <dbReference type="ARBA" id="ARBA00022723"/>
    </source>
</evidence>
<dbReference type="AlphaFoldDB" id="A0A517RMN4"/>
<dbReference type="InterPro" id="IPR029052">
    <property type="entry name" value="Metallo-depent_PP-like"/>
</dbReference>